<proteinExistence type="predicted"/>
<organism evidence="1 2">
    <name type="scientific">Brassica cretica</name>
    <name type="common">Mustard</name>
    <dbReference type="NCBI Taxonomy" id="69181"/>
    <lineage>
        <taxon>Eukaryota</taxon>
        <taxon>Viridiplantae</taxon>
        <taxon>Streptophyta</taxon>
        <taxon>Embryophyta</taxon>
        <taxon>Tracheophyta</taxon>
        <taxon>Spermatophyta</taxon>
        <taxon>Magnoliopsida</taxon>
        <taxon>eudicotyledons</taxon>
        <taxon>Gunneridae</taxon>
        <taxon>Pentapetalae</taxon>
        <taxon>rosids</taxon>
        <taxon>malvids</taxon>
        <taxon>Brassicales</taxon>
        <taxon>Brassicaceae</taxon>
        <taxon>Brassiceae</taxon>
        <taxon>Brassica</taxon>
    </lineage>
</organism>
<evidence type="ECO:0000313" key="2">
    <source>
        <dbReference type="Proteomes" id="UP000712600"/>
    </source>
</evidence>
<accession>A0A8S9Q835</accession>
<dbReference type="AlphaFoldDB" id="A0A8S9Q835"/>
<sequence length="61" mass="6750">MAYFQMSLMSQEVKTLKEVLNSVAAHIYDVKLPSHASAHYQNKCLVAALSSDQSLNPILIT</sequence>
<name>A0A8S9Q835_BRACR</name>
<dbReference type="Proteomes" id="UP000712600">
    <property type="component" value="Unassembled WGS sequence"/>
</dbReference>
<protein>
    <submittedName>
        <fullName evidence="1">Uncharacterized protein</fullName>
    </submittedName>
</protein>
<comment type="caution">
    <text evidence="1">The sequence shown here is derived from an EMBL/GenBank/DDBJ whole genome shotgun (WGS) entry which is preliminary data.</text>
</comment>
<dbReference type="EMBL" id="QGKX02001290">
    <property type="protein sequence ID" value="KAF3538789.1"/>
    <property type="molecule type" value="Genomic_DNA"/>
</dbReference>
<reference evidence="1" key="1">
    <citation type="submission" date="2019-12" db="EMBL/GenBank/DDBJ databases">
        <title>Genome sequencing and annotation of Brassica cretica.</title>
        <authorList>
            <person name="Studholme D.J."/>
            <person name="Sarris P."/>
        </authorList>
    </citation>
    <scope>NUCLEOTIDE SEQUENCE</scope>
    <source>
        <strain evidence="1">PFS-109/04</strain>
        <tissue evidence="1">Leaf</tissue>
    </source>
</reference>
<gene>
    <name evidence="1" type="ORF">F2Q69_00025509</name>
</gene>
<evidence type="ECO:0000313" key="1">
    <source>
        <dbReference type="EMBL" id="KAF3538789.1"/>
    </source>
</evidence>